<dbReference type="PROSITE" id="PS50943">
    <property type="entry name" value="HTH_CROC1"/>
    <property type="match status" value="1"/>
</dbReference>
<dbReference type="AlphaFoldDB" id="X5EDR4"/>
<name>X5EDR4_9CORY</name>
<dbReference type="EMBL" id="CP006842">
    <property type="protein sequence ID" value="AHW64741.1"/>
    <property type="molecule type" value="Genomic_DNA"/>
</dbReference>
<protein>
    <submittedName>
        <fullName evidence="3">Putative transcriptional regulator, HTH3-type</fullName>
    </submittedName>
</protein>
<evidence type="ECO:0000256" key="1">
    <source>
        <dbReference type="SAM" id="MobiDB-lite"/>
    </source>
</evidence>
<evidence type="ECO:0000313" key="4">
    <source>
        <dbReference type="Proteomes" id="UP000023703"/>
    </source>
</evidence>
<keyword evidence="4" id="KW-1185">Reference proteome</keyword>
<proteinExistence type="predicted"/>
<dbReference type="CDD" id="cd00093">
    <property type="entry name" value="HTH_XRE"/>
    <property type="match status" value="1"/>
</dbReference>
<dbReference type="SMART" id="SM00530">
    <property type="entry name" value="HTH_XRE"/>
    <property type="match status" value="1"/>
</dbReference>
<dbReference type="GO" id="GO:0003677">
    <property type="term" value="F:DNA binding"/>
    <property type="evidence" value="ECO:0007669"/>
    <property type="project" value="InterPro"/>
</dbReference>
<feature type="region of interest" description="Disordered" evidence="1">
    <location>
        <begin position="36"/>
        <end position="61"/>
    </location>
</feature>
<dbReference type="eggNOG" id="COG1396">
    <property type="taxonomic scope" value="Bacteria"/>
</dbReference>
<accession>X5EDR4</accession>
<sequence length="129" mass="14360">MQSPPPDLDWKTYGSALAHRIRLLRVDADMTQEELGQRAGMSRNQVQNFERGHGTGKNGRVLNPTMEKIYQLAYALNVPPAVLLPDVGRKVQPRSSSAEDPPTLEEIQNVDIVWSHAVVRDSESEDAQA</sequence>
<dbReference type="STRING" id="1404245.CGLY_11480"/>
<dbReference type="InterPro" id="IPR001387">
    <property type="entry name" value="Cro/C1-type_HTH"/>
</dbReference>
<dbReference type="Gene3D" id="1.10.260.40">
    <property type="entry name" value="lambda repressor-like DNA-binding domains"/>
    <property type="match status" value="1"/>
</dbReference>
<gene>
    <name evidence="3" type="ORF">CGLY_11480</name>
</gene>
<dbReference type="RefSeq" id="WP_052540115.1">
    <property type="nucleotide sequence ID" value="NZ_CP006842.1"/>
</dbReference>
<feature type="domain" description="HTH cro/C1-type" evidence="2">
    <location>
        <begin position="21"/>
        <end position="83"/>
    </location>
</feature>
<dbReference type="OrthoDB" id="4559617at2"/>
<evidence type="ECO:0000259" key="2">
    <source>
        <dbReference type="PROSITE" id="PS50943"/>
    </source>
</evidence>
<dbReference type="Proteomes" id="UP000023703">
    <property type="component" value="Chromosome"/>
</dbReference>
<dbReference type="KEGG" id="cgy:CGLY_11480"/>
<dbReference type="InterPro" id="IPR010982">
    <property type="entry name" value="Lambda_DNA-bd_dom_sf"/>
</dbReference>
<dbReference type="HOGENOM" id="CLU_1945135_0_0_11"/>
<evidence type="ECO:0000313" key="3">
    <source>
        <dbReference type="EMBL" id="AHW64741.1"/>
    </source>
</evidence>
<dbReference type="SUPFAM" id="SSF47413">
    <property type="entry name" value="lambda repressor-like DNA-binding domains"/>
    <property type="match status" value="1"/>
</dbReference>
<reference evidence="3 4" key="1">
    <citation type="journal article" date="2015" name="Int. J. Syst. Evol. Microbiol.">
        <title>Revisiting Corynebacterium glyciniphilum (ex Kubota et al., 1972) sp. nov., nom. rev., isolated from putrefied banana.</title>
        <authorList>
            <person name="Al-Dilaimi A."/>
            <person name="Bednarz H."/>
            <person name="Lomker A."/>
            <person name="Niehaus K."/>
            <person name="Kalinowski J."/>
            <person name="Ruckert C."/>
        </authorList>
    </citation>
    <scope>NUCLEOTIDE SEQUENCE [LARGE SCALE GENOMIC DNA]</scope>
    <source>
        <strain evidence="3">AJ 3170</strain>
    </source>
</reference>
<organism evidence="3 4">
    <name type="scientific">Corynebacterium glyciniphilum AJ 3170</name>
    <dbReference type="NCBI Taxonomy" id="1404245"/>
    <lineage>
        <taxon>Bacteria</taxon>
        <taxon>Bacillati</taxon>
        <taxon>Actinomycetota</taxon>
        <taxon>Actinomycetes</taxon>
        <taxon>Mycobacteriales</taxon>
        <taxon>Corynebacteriaceae</taxon>
        <taxon>Corynebacterium</taxon>
    </lineage>
</organism>
<dbReference type="Pfam" id="PF13560">
    <property type="entry name" value="HTH_31"/>
    <property type="match status" value="1"/>
</dbReference>